<name>J9ZB75_LEPFM</name>
<dbReference type="PATRIC" id="fig|1048260.3.peg.1671"/>
<dbReference type="AlphaFoldDB" id="J9ZB75"/>
<evidence type="ECO:0000313" key="1">
    <source>
        <dbReference type="EMBL" id="AFS53765.1"/>
    </source>
</evidence>
<sequence length="70" mass="7961">MFFCIIFKGRLISGNWFSVCSSSEKVFPKRSVGHPIRVSVFPHCAGNSGEDFGWIPYIMRNIHSVFLLLP</sequence>
<accession>J9ZB75</accession>
<protein>
    <submittedName>
        <fullName evidence="1">Uncharacterized protein</fullName>
    </submittedName>
</protein>
<dbReference type="KEGG" id="lfi:LFML04_1555"/>
<proteinExistence type="predicted"/>
<organism evidence="1 2">
    <name type="scientific">Leptospirillum ferriphilum (strain ML-04)</name>
    <dbReference type="NCBI Taxonomy" id="1048260"/>
    <lineage>
        <taxon>Bacteria</taxon>
        <taxon>Pseudomonadati</taxon>
        <taxon>Nitrospirota</taxon>
        <taxon>Nitrospiria</taxon>
        <taxon>Nitrospirales</taxon>
        <taxon>Nitrospiraceae</taxon>
        <taxon>Leptospirillum</taxon>
    </lineage>
</organism>
<evidence type="ECO:0000313" key="2">
    <source>
        <dbReference type="Proteomes" id="UP000006177"/>
    </source>
</evidence>
<dbReference type="HOGENOM" id="CLU_2752941_0_0_0"/>
<gene>
    <name evidence="1" type="ordered locus">LFML04_1555</name>
</gene>
<dbReference type="Proteomes" id="UP000006177">
    <property type="component" value="Chromosome"/>
</dbReference>
<dbReference type="STRING" id="1048260.LFML04_1555"/>
<dbReference type="EMBL" id="CP002919">
    <property type="protein sequence ID" value="AFS53765.1"/>
    <property type="molecule type" value="Genomic_DNA"/>
</dbReference>
<reference evidence="1 2" key="1">
    <citation type="journal article" date="2011" name="J. Microbiol.">
        <title>Complete genome of Leptospirillum ferriphilum ML-04 provides insight into its physiology and environmental adaptation.</title>
        <authorList>
            <person name="Mi S."/>
            <person name="Song J."/>
            <person name="Lin J."/>
            <person name="Che Y."/>
            <person name="Zheng H."/>
            <person name="Lin J."/>
        </authorList>
    </citation>
    <scope>NUCLEOTIDE SEQUENCE [LARGE SCALE GENOMIC DNA]</scope>
    <source>
        <strain evidence="1 2">ML-04</strain>
    </source>
</reference>